<sequence length="71" mass="8236">MSLYEQINDEITLMDAGELKWIGQELPLEAMVAVDLMLQELAEEKVIKVRRKNHEKTTGLKQVDRILVEKL</sequence>
<gene>
    <name evidence="3" type="ORF">FOB19_11360</name>
    <name evidence="2" type="ORF">J2X86_000420</name>
    <name evidence="1" type="ORF">Q8G51_05550</name>
</gene>
<dbReference type="AlphaFoldDB" id="A0A2K8US45"/>
<protein>
    <submittedName>
        <fullName evidence="3">Uncharacterized protein</fullName>
    </submittedName>
</protein>
<dbReference type="Proteomes" id="UP001242129">
    <property type="component" value="Unassembled WGS sequence"/>
</dbReference>
<dbReference type="RefSeq" id="WP_004729883.1">
    <property type="nucleotide sequence ID" value="NZ_CABIYT010000040.1"/>
</dbReference>
<name>A0A2K8US45_ACILW</name>
<dbReference type="GeneID" id="69582447"/>
<dbReference type="STRING" id="28090.GCA_002119785_03049"/>
<dbReference type="Proteomes" id="UP001262767">
    <property type="component" value="Unassembled WGS sequence"/>
</dbReference>
<reference evidence="1" key="2">
    <citation type="submission" date="2023-07" db="EMBL/GenBank/DDBJ databases">
        <title>Dynamics of blaOXA-23 gene transmission in Acinetobacter spp. from contaminated veterinary surfaces.</title>
        <authorList>
            <person name="Moreira Da Silva J."/>
            <person name="Menezes J."/>
            <person name="Fernandes L."/>
            <person name="Marques C."/>
            <person name="Amaral A."/>
            <person name="Timofte D."/>
            <person name="Pomba C."/>
        </authorList>
    </citation>
    <scope>NUCLEOTIDE SEQUENCE</scope>
    <source>
        <strain evidence="1">CMVB11Z4A1</strain>
    </source>
</reference>
<evidence type="ECO:0000313" key="3">
    <source>
        <dbReference type="EMBL" id="QKU21943.1"/>
    </source>
</evidence>
<evidence type="ECO:0000313" key="1">
    <source>
        <dbReference type="EMBL" id="MDP1447293.1"/>
    </source>
</evidence>
<dbReference type="Proteomes" id="UP000509126">
    <property type="component" value="Chromosome"/>
</dbReference>
<evidence type="ECO:0000313" key="2">
    <source>
        <dbReference type="EMBL" id="MDR6628432.1"/>
    </source>
</evidence>
<reference evidence="2" key="3">
    <citation type="submission" date="2023-07" db="EMBL/GenBank/DDBJ databases">
        <title>Sorghum-associated microbial communities from plants grown in Nebraska, USA.</title>
        <authorList>
            <person name="Schachtman D."/>
        </authorList>
    </citation>
    <scope>NUCLEOTIDE SEQUENCE</scope>
    <source>
        <strain evidence="2">BE44</strain>
    </source>
</reference>
<proteinExistence type="predicted"/>
<dbReference type="EMBL" id="CP054803">
    <property type="protein sequence ID" value="QKU21943.1"/>
    <property type="molecule type" value="Genomic_DNA"/>
</dbReference>
<dbReference type="EMBL" id="JAVDSC010000001">
    <property type="protein sequence ID" value="MDR6628432.1"/>
    <property type="molecule type" value="Genomic_DNA"/>
</dbReference>
<evidence type="ECO:0000313" key="4">
    <source>
        <dbReference type="Proteomes" id="UP000509126"/>
    </source>
</evidence>
<reference evidence="3 4" key="1">
    <citation type="submission" date="2019-11" db="EMBL/GenBank/DDBJ databases">
        <title>FDA dAtabase for Regulatory Grade micrObial Sequences (FDA-ARGOS): Supporting development and validation of Infectious Disease Dx tests.</title>
        <authorList>
            <person name="Patel R."/>
            <person name="Rucinski S."/>
            <person name="Tallon L."/>
            <person name="Sadzewicz L."/>
            <person name="Vavikolanu K."/>
            <person name="Mehta A."/>
            <person name="Aluvathingal J."/>
            <person name="Nadendla S."/>
            <person name="Nandy P."/>
            <person name="Geyer C."/>
            <person name="Yan Y."/>
            <person name="Sichtig H."/>
        </authorList>
    </citation>
    <scope>NUCLEOTIDE SEQUENCE [LARGE SCALE GENOMIC DNA]</scope>
    <source>
        <strain evidence="3 4">FDAARGOS_557</strain>
    </source>
</reference>
<accession>A0A2K8US45</accession>
<dbReference type="EMBL" id="JAUUUS010000049">
    <property type="protein sequence ID" value="MDP1447293.1"/>
    <property type="molecule type" value="Genomic_DNA"/>
</dbReference>
<organism evidence="3 4">
    <name type="scientific">Acinetobacter lwoffii</name>
    <dbReference type="NCBI Taxonomy" id="28090"/>
    <lineage>
        <taxon>Bacteria</taxon>
        <taxon>Pseudomonadati</taxon>
        <taxon>Pseudomonadota</taxon>
        <taxon>Gammaproteobacteria</taxon>
        <taxon>Moraxellales</taxon>
        <taxon>Moraxellaceae</taxon>
        <taxon>Acinetobacter</taxon>
    </lineage>
</organism>